<dbReference type="InterPro" id="IPR022642">
    <property type="entry name" value="CheR_C"/>
</dbReference>
<dbReference type="Proteomes" id="UP000232003">
    <property type="component" value="Chromosome"/>
</dbReference>
<evidence type="ECO:0000256" key="1">
    <source>
        <dbReference type="ARBA" id="ARBA00001541"/>
    </source>
</evidence>
<feature type="active site" evidence="6">
    <location>
        <position position="64"/>
    </location>
</feature>
<evidence type="ECO:0000259" key="7">
    <source>
        <dbReference type="PROSITE" id="PS50122"/>
    </source>
</evidence>
<dbReference type="Pfam" id="PF01739">
    <property type="entry name" value="CheR"/>
    <property type="match status" value="1"/>
</dbReference>
<feature type="active site" evidence="6">
    <location>
        <position position="37"/>
    </location>
</feature>
<dbReference type="AlphaFoldDB" id="A0A2K8SJT5"/>
<gene>
    <name evidence="9" type="ORF">COO91_01500</name>
</gene>
<protein>
    <recommendedName>
        <fullName evidence="2">protein-glutamate O-methyltransferase</fullName>
        <ecNumber evidence="2">2.1.1.80</ecNumber>
    </recommendedName>
</protein>
<keyword evidence="5" id="KW-0949">S-adenosyl-L-methionine</keyword>
<reference evidence="9 10" key="1">
    <citation type="submission" date="2017-11" db="EMBL/GenBank/DDBJ databases">
        <title>Complete genome of a free-living desiccation-tolerant cyanobacterium and its photosynthetic adaptation to extreme terrestrial habitat.</title>
        <authorList>
            <person name="Shang J."/>
        </authorList>
    </citation>
    <scope>NUCLEOTIDE SEQUENCE [LARGE SCALE GENOMIC DNA]</scope>
    <source>
        <strain evidence="9 10">CCNUN1</strain>
    </source>
</reference>
<dbReference type="SUPFAM" id="SSF53335">
    <property type="entry name" value="S-adenosyl-L-methionine-dependent methyltransferases"/>
    <property type="match status" value="1"/>
</dbReference>
<dbReference type="InterPro" id="IPR022641">
    <property type="entry name" value="CheR_N"/>
</dbReference>
<proteinExistence type="predicted"/>
<evidence type="ECO:0000256" key="6">
    <source>
        <dbReference type="PROSITE-ProRule" id="PRU00050"/>
    </source>
</evidence>
<dbReference type="EMBL" id="CP024785">
    <property type="protein sequence ID" value="AUB35610.1"/>
    <property type="molecule type" value="Genomic_DNA"/>
</dbReference>
<dbReference type="GO" id="GO:0008983">
    <property type="term" value="F:protein-glutamate O-methyltransferase activity"/>
    <property type="evidence" value="ECO:0007669"/>
    <property type="project" value="UniProtKB-EC"/>
</dbReference>
<name>A0A2K8SJT5_9NOSO</name>
<dbReference type="SUPFAM" id="SSF52738">
    <property type="entry name" value="Methylesterase CheB, C-terminal domain"/>
    <property type="match status" value="1"/>
</dbReference>
<dbReference type="Pfam" id="PF03705">
    <property type="entry name" value="CheR_N"/>
    <property type="match status" value="1"/>
</dbReference>
<evidence type="ECO:0000256" key="5">
    <source>
        <dbReference type="ARBA" id="ARBA00022691"/>
    </source>
</evidence>
<dbReference type="GO" id="GO:0006935">
    <property type="term" value="P:chemotaxis"/>
    <property type="evidence" value="ECO:0007669"/>
    <property type="project" value="UniProtKB-UniRule"/>
</dbReference>
<keyword evidence="6" id="KW-0145">Chemotaxis</keyword>
<dbReference type="GO" id="GO:0005737">
    <property type="term" value="C:cytoplasm"/>
    <property type="evidence" value="ECO:0007669"/>
    <property type="project" value="InterPro"/>
</dbReference>
<dbReference type="EC" id="2.1.1.80" evidence="2"/>
<feature type="domain" description="CheR-type methyltransferase" evidence="8">
    <location>
        <begin position="225"/>
        <end position="443"/>
    </location>
</feature>
<dbReference type="OrthoDB" id="9799157at2"/>
<dbReference type="Pfam" id="PF01339">
    <property type="entry name" value="CheB_methylest"/>
    <property type="match status" value="1"/>
</dbReference>
<organism evidence="9 10">
    <name type="scientific">Nostoc flagelliforme CCNUN1</name>
    <dbReference type="NCBI Taxonomy" id="2038116"/>
    <lineage>
        <taxon>Bacteria</taxon>
        <taxon>Bacillati</taxon>
        <taxon>Cyanobacteriota</taxon>
        <taxon>Cyanophyceae</taxon>
        <taxon>Nostocales</taxon>
        <taxon>Nostocaceae</taxon>
        <taxon>Nostoc</taxon>
    </lineage>
</organism>
<dbReference type="InterPro" id="IPR029063">
    <property type="entry name" value="SAM-dependent_MTases_sf"/>
</dbReference>
<feature type="domain" description="CheB-type methylesterase" evidence="7">
    <location>
        <begin position="28"/>
        <end position="214"/>
    </location>
</feature>
<keyword evidence="10" id="KW-1185">Reference proteome</keyword>
<evidence type="ECO:0000313" key="10">
    <source>
        <dbReference type="Proteomes" id="UP000232003"/>
    </source>
</evidence>
<dbReference type="SUPFAM" id="SSF47757">
    <property type="entry name" value="Chemotaxis receptor methyltransferase CheR, N-terminal domain"/>
    <property type="match status" value="1"/>
</dbReference>
<dbReference type="Gene3D" id="3.40.50.150">
    <property type="entry name" value="Vaccinia Virus protein VP39"/>
    <property type="match status" value="1"/>
</dbReference>
<dbReference type="PANTHER" id="PTHR24422:SF27">
    <property type="entry name" value="PROTEIN-GLUTAMATE O-METHYLTRANSFERASE"/>
    <property type="match status" value="1"/>
</dbReference>
<dbReference type="SMART" id="SM00138">
    <property type="entry name" value="MeTrc"/>
    <property type="match status" value="1"/>
</dbReference>
<dbReference type="PRINTS" id="PR00996">
    <property type="entry name" value="CHERMTFRASE"/>
</dbReference>
<dbReference type="KEGG" id="nfl:COO91_01500"/>
<keyword evidence="4" id="KW-0808">Transferase</keyword>
<evidence type="ECO:0000313" key="9">
    <source>
        <dbReference type="EMBL" id="AUB35610.1"/>
    </source>
</evidence>
<comment type="catalytic activity">
    <reaction evidence="1">
        <text>L-glutamyl-[protein] + S-adenosyl-L-methionine = [protein]-L-glutamate 5-O-methyl ester + S-adenosyl-L-homocysteine</text>
        <dbReference type="Rhea" id="RHEA:24452"/>
        <dbReference type="Rhea" id="RHEA-COMP:10208"/>
        <dbReference type="Rhea" id="RHEA-COMP:10311"/>
        <dbReference type="ChEBI" id="CHEBI:29973"/>
        <dbReference type="ChEBI" id="CHEBI:57856"/>
        <dbReference type="ChEBI" id="CHEBI:59789"/>
        <dbReference type="ChEBI" id="CHEBI:82795"/>
        <dbReference type="EC" id="2.1.1.80"/>
    </reaction>
</comment>
<evidence type="ECO:0000256" key="2">
    <source>
        <dbReference type="ARBA" id="ARBA00012534"/>
    </source>
</evidence>
<sequence length="450" mass="49515">MTPPPDNSPKTNTSEPMNLEHLAKTDAPFPVVGIAASAGGLEAFTDLIRHLPTDTGMAFVLIQHLSPDYESLLSEILSRFTEMPVSQVQDQMVVEPNQIYVIPPNAQMTLVDGIFNLAPRQKIQGHYAPGDVFFGSLAVDRGNKAIAVVLSGMDGDGSQGVKAVKEAGGVTFAQCEATARFDRMPNTAVATGSVDFVLPPQTIATELTKLSRSPYLHRSEAIEIQIVQESPQPGDALETILALLRTTTGIDFTLYKPTTIARRMQRRMLLYKFESLKDYAQYLQKHPAEVQALYEEILIHVTSFFRDPETFEQLKTQVLPTLSQNKMASTSIRIWVAGCSTGEEVYSIAICLLEFFSDRATMPPIQIFATDISEAALNKARAGFYLKNQLGGVSPARLNRFFVPISGGYQISSNLRELCVFARHNLGSDPPFSNLDLISCLDFGQKELFA</sequence>
<feature type="active site" evidence="6">
    <location>
        <position position="156"/>
    </location>
</feature>
<dbReference type="InterPro" id="IPR000673">
    <property type="entry name" value="Sig_transdc_resp-reg_Me-estase"/>
</dbReference>
<dbReference type="GO" id="GO:0000156">
    <property type="term" value="F:phosphorelay response regulator activity"/>
    <property type="evidence" value="ECO:0007669"/>
    <property type="project" value="InterPro"/>
</dbReference>
<dbReference type="InterPro" id="IPR035909">
    <property type="entry name" value="CheB_C"/>
</dbReference>
<accession>A0A2K8SJT5</accession>
<evidence type="ECO:0000259" key="8">
    <source>
        <dbReference type="PROSITE" id="PS50123"/>
    </source>
</evidence>
<dbReference type="PROSITE" id="PS50123">
    <property type="entry name" value="CHER"/>
    <property type="match status" value="1"/>
</dbReference>
<dbReference type="InterPro" id="IPR036804">
    <property type="entry name" value="CheR_N_sf"/>
</dbReference>
<dbReference type="Gene3D" id="3.40.50.180">
    <property type="entry name" value="Methylesterase CheB, C-terminal domain"/>
    <property type="match status" value="1"/>
</dbReference>
<dbReference type="CDD" id="cd16434">
    <property type="entry name" value="CheB-CheR_fusion"/>
    <property type="match status" value="1"/>
</dbReference>
<dbReference type="GO" id="GO:0032259">
    <property type="term" value="P:methylation"/>
    <property type="evidence" value="ECO:0007669"/>
    <property type="project" value="UniProtKB-KW"/>
</dbReference>
<keyword evidence="6" id="KW-0378">Hydrolase</keyword>
<dbReference type="Gene3D" id="1.10.155.10">
    <property type="entry name" value="Chemotaxis receptor methyltransferase CheR, N-terminal domain"/>
    <property type="match status" value="1"/>
</dbReference>
<dbReference type="InterPro" id="IPR000780">
    <property type="entry name" value="CheR_MeTrfase"/>
</dbReference>
<dbReference type="PANTHER" id="PTHR24422">
    <property type="entry name" value="CHEMOTAXIS PROTEIN METHYLTRANSFERASE"/>
    <property type="match status" value="1"/>
</dbReference>
<evidence type="ECO:0000256" key="4">
    <source>
        <dbReference type="ARBA" id="ARBA00022679"/>
    </source>
</evidence>
<dbReference type="InterPro" id="IPR050903">
    <property type="entry name" value="Bact_Chemotaxis_MeTrfase"/>
</dbReference>
<evidence type="ECO:0000256" key="3">
    <source>
        <dbReference type="ARBA" id="ARBA00022603"/>
    </source>
</evidence>
<dbReference type="GO" id="GO:0008984">
    <property type="term" value="F:protein-glutamate methylesterase activity"/>
    <property type="evidence" value="ECO:0007669"/>
    <property type="project" value="InterPro"/>
</dbReference>
<dbReference type="PROSITE" id="PS50122">
    <property type="entry name" value="CHEB"/>
    <property type="match status" value="1"/>
</dbReference>
<keyword evidence="3" id="KW-0489">Methyltransferase</keyword>